<organism evidence="2 3">
    <name type="scientific">Loigolactobacillus coryniformis subsp. coryniformis KCTC 3167 = DSM 20001</name>
    <dbReference type="NCBI Taxonomy" id="913848"/>
    <lineage>
        <taxon>Bacteria</taxon>
        <taxon>Bacillati</taxon>
        <taxon>Bacillota</taxon>
        <taxon>Bacilli</taxon>
        <taxon>Lactobacillales</taxon>
        <taxon>Lactobacillaceae</taxon>
        <taxon>Loigolactobacillus</taxon>
    </lineage>
</organism>
<dbReference type="GO" id="GO:0004721">
    <property type="term" value="F:phosphoprotein phosphatase activity"/>
    <property type="evidence" value="ECO:0007669"/>
    <property type="project" value="InterPro"/>
</dbReference>
<comment type="caution">
    <text evidence="2">The sequence shown here is derived from an EMBL/GenBank/DDBJ whole genome shotgun (WGS) entry which is preliminary data.</text>
</comment>
<dbReference type="PANTHER" id="PTHR31126">
    <property type="entry name" value="TYROSINE-PROTEIN PHOSPHATASE"/>
    <property type="match status" value="1"/>
</dbReference>
<sequence length="264" mass="29641">MSYPRILPLEKGYNFRELGGYQTISGQQVKWHKVIRAAQLNDLSDADLNWLNEYGLQLIIDFRSPEEKAAAPDRVPAKSRYQFLPVFAIDETKNSIAPQALLNELRRDPDGHKQMIQVYRNLISDAHAQQTYRQFFAYLLSNEAAERSLLFHCTAGKDRTGIGAALFLGALGVPLTQITADYLLTQQASAQQFALNMAQVEAYPGITAAQVAGVRDLMSVYPEYLETAWTTINELAGSLSGYLHDYLQLSSQDITDLKKIYLTD</sequence>
<dbReference type="InterPro" id="IPR029021">
    <property type="entry name" value="Prot-tyrosine_phosphatase-like"/>
</dbReference>
<evidence type="ECO:0000256" key="1">
    <source>
        <dbReference type="ARBA" id="ARBA00009580"/>
    </source>
</evidence>
<dbReference type="PROSITE" id="PS00383">
    <property type="entry name" value="TYR_PHOSPHATASE_1"/>
    <property type="match status" value="1"/>
</dbReference>
<evidence type="ECO:0000313" key="3">
    <source>
        <dbReference type="Proteomes" id="UP000051181"/>
    </source>
</evidence>
<dbReference type="PATRIC" id="fig|913848.6.peg.580"/>
<reference evidence="2 3" key="1">
    <citation type="journal article" date="2015" name="Genome Announc.">
        <title>Expanding the biotechnology potential of lactobacilli through comparative genomics of 213 strains and associated genera.</title>
        <authorList>
            <person name="Sun Z."/>
            <person name="Harris H.M."/>
            <person name="McCann A."/>
            <person name="Guo C."/>
            <person name="Argimon S."/>
            <person name="Zhang W."/>
            <person name="Yang X."/>
            <person name="Jeffery I.B."/>
            <person name="Cooney J.C."/>
            <person name="Kagawa T.F."/>
            <person name="Liu W."/>
            <person name="Song Y."/>
            <person name="Salvetti E."/>
            <person name="Wrobel A."/>
            <person name="Rasinkangas P."/>
            <person name="Parkhill J."/>
            <person name="Rea M.C."/>
            <person name="O'Sullivan O."/>
            <person name="Ritari J."/>
            <person name="Douillard F.P."/>
            <person name="Paul Ross R."/>
            <person name="Yang R."/>
            <person name="Briner A.E."/>
            <person name="Felis G.E."/>
            <person name="de Vos W.M."/>
            <person name="Barrangou R."/>
            <person name="Klaenhammer T.R."/>
            <person name="Caufield P.W."/>
            <person name="Cui Y."/>
            <person name="Zhang H."/>
            <person name="O'Toole P.W."/>
        </authorList>
    </citation>
    <scope>NUCLEOTIDE SEQUENCE [LARGE SCALE GENOMIC DNA]</scope>
    <source>
        <strain evidence="2 3">DSM 20001</strain>
    </source>
</reference>
<dbReference type="SUPFAM" id="SSF52799">
    <property type="entry name" value="(Phosphotyrosine protein) phosphatases II"/>
    <property type="match status" value="1"/>
</dbReference>
<dbReference type="Gene3D" id="3.90.190.10">
    <property type="entry name" value="Protein tyrosine phosphatase superfamily"/>
    <property type="match status" value="1"/>
</dbReference>
<name>A0A0R1ERT6_9LACO</name>
<dbReference type="GeneID" id="65916220"/>
<dbReference type="AlphaFoldDB" id="A0A0R1ERT6"/>
<dbReference type="Pfam" id="PF13350">
    <property type="entry name" value="Y_phosphatase3"/>
    <property type="match status" value="1"/>
</dbReference>
<dbReference type="PANTHER" id="PTHR31126:SF1">
    <property type="entry name" value="TYROSINE SPECIFIC PROTEIN PHOSPHATASES DOMAIN-CONTAINING PROTEIN"/>
    <property type="match status" value="1"/>
</dbReference>
<evidence type="ECO:0000313" key="2">
    <source>
        <dbReference type="EMBL" id="KRK11662.1"/>
    </source>
</evidence>
<gene>
    <name evidence="2" type="ORF">FD22_GL000565</name>
</gene>
<dbReference type="RefSeq" id="WP_003679443.1">
    <property type="nucleotide sequence ID" value="NZ_AZCN01000158.1"/>
</dbReference>
<proteinExistence type="inferred from homology"/>
<accession>A0A0R1ERT6</accession>
<dbReference type="InterPro" id="IPR016130">
    <property type="entry name" value="Tyr_Pase_AS"/>
</dbReference>
<protein>
    <submittedName>
        <fullName evidence="2">Serine tyrosine protein phosphatase</fullName>
    </submittedName>
</protein>
<dbReference type="EMBL" id="AZCN01000158">
    <property type="protein sequence ID" value="KRK11662.1"/>
    <property type="molecule type" value="Genomic_DNA"/>
</dbReference>
<dbReference type="InterPro" id="IPR026893">
    <property type="entry name" value="Tyr/Ser_Pase_IphP-type"/>
</dbReference>
<comment type="similarity">
    <text evidence="1">Belongs to the protein-tyrosine phosphatase family.</text>
</comment>
<dbReference type="Proteomes" id="UP000051181">
    <property type="component" value="Unassembled WGS sequence"/>
</dbReference>